<dbReference type="SUPFAM" id="SSF56672">
    <property type="entry name" value="DNA/RNA polymerases"/>
    <property type="match status" value="1"/>
</dbReference>
<dbReference type="PANTHER" id="PTHR19446">
    <property type="entry name" value="REVERSE TRANSCRIPTASES"/>
    <property type="match status" value="1"/>
</dbReference>
<feature type="region of interest" description="Disordered" evidence="1">
    <location>
        <begin position="237"/>
        <end position="263"/>
    </location>
</feature>
<dbReference type="InterPro" id="IPR000477">
    <property type="entry name" value="RT_dom"/>
</dbReference>
<dbReference type="Pfam" id="PF00078">
    <property type="entry name" value="RVT_1"/>
    <property type="match status" value="1"/>
</dbReference>
<feature type="compositionally biased region" description="Polar residues" evidence="1">
    <location>
        <begin position="184"/>
        <end position="198"/>
    </location>
</feature>
<evidence type="ECO:0000259" key="2">
    <source>
        <dbReference type="PROSITE" id="PS50878"/>
    </source>
</evidence>
<evidence type="ECO:0000313" key="3">
    <source>
        <dbReference type="WBParaSite" id="ECPE_0000119501-mRNA-1"/>
    </source>
</evidence>
<feature type="region of interest" description="Disordered" evidence="1">
    <location>
        <begin position="57"/>
        <end position="78"/>
    </location>
</feature>
<dbReference type="WBParaSite" id="ECPE_0000119501-mRNA-1">
    <property type="protein sequence ID" value="ECPE_0000119501-mRNA-1"/>
    <property type="gene ID" value="ECPE_0000119501"/>
</dbReference>
<proteinExistence type="predicted"/>
<dbReference type="InterPro" id="IPR043128">
    <property type="entry name" value="Rev_trsase/Diguanyl_cyclase"/>
</dbReference>
<organism evidence="3">
    <name type="scientific">Echinostoma caproni</name>
    <dbReference type="NCBI Taxonomy" id="27848"/>
    <lineage>
        <taxon>Eukaryota</taxon>
        <taxon>Metazoa</taxon>
        <taxon>Spiralia</taxon>
        <taxon>Lophotrochozoa</taxon>
        <taxon>Platyhelminthes</taxon>
        <taxon>Trematoda</taxon>
        <taxon>Digenea</taxon>
        <taxon>Plagiorchiida</taxon>
        <taxon>Echinostomata</taxon>
        <taxon>Echinostomatoidea</taxon>
        <taxon>Echinostomatidae</taxon>
        <taxon>Echinostoma</taxon>
    </lineage>
</organism>
<feature type="compositionally biased region" description="Polar residues" evidence="1">
    <location>
        <begin position="237"/>
        <end position="259"/>
    </location>
</feature>
<evidence type="ECO:0000256" key="1">
    <source>
        <dbReference type="SAM" id="MobiDB-lite"/>
    </source>
</evidence>
<reference evidence="3" key="1">
    <citation type="submission" date="2016-06" db="UniProtKB">
        <authorList>
            <consortium name="WormBaseParasite"/>
        </authorList>
    </citation>
    <scope>IDENTIFICATION</scope>
</reference>
<dbReference type="CDD" id="cd01650">
    <property type="entry name" value="RT_nLTR_like"/>
    <property type="match status" value="1"/>
</dbReference>
<dbReference type="AlphaFoldDB" id="A0A183A2L0"/>
<dbReference type="PROSITE" id="PS50878">
    <property type="entry name" value="RT_POL"/>
    <property type="match status" value="1"/>
</dbReference>
<dbReference type="InterPro" id="IPR043502">
    <property type="entry name" value="DNA/RNA_pol_sf"/>
</dbReference>
<name>A0A183A2L0_9TREM</name>
<accession>A0A183A2L0</accession>
<feature type="compositionally biased region" description="Polar residues" evidence="1">
    <location>
        <begin position="97"/>
        <end position="116"/>
    </location>
</feature>
<protein>
    <submittedName>
        <fullName evidence="3">Reverse transcriptase domain-containing protein</fullName>
    </submittedName>
</protein>
<feature type="domain" description="Reverse transcriptase" evidence="2">
    <location>
        <begin position="463"/>
        <end position="733"/>
    </location>
</feature>
<feature type="compositionally biased region" description="Polar residues" evidence="1">
    <location>
        <begin position="164"/>
        <end position="175"/>
    </location>
</feature>
<feature type="region of interest" description="Disordered" evidence="1">
    <location>
        <begin position="97"/>
        <end position="212"/>
    </location>
</feature>
<sequence>LEDAIVLRHATDLCSQFAMARELYGEIHTLLPHRTPVAIQHRLRALGWSRSTVLASQVHHPPPLDSTQQPTPAPADSVVNAASRSTAPIGHLAISHSVNPTQEPHTSSLAPSSPTDCYTHISPTPTSRPSSITDRPLQSPIILPHAPTPIHLSPPVDRSPPTVLPTSPTNNSPSAHYSPIPTHTCLQSSLPSPSSHMQTHPPTPTYTSSSTVPHFDNTLTICEDNHPLSQSITHICPSTSPSFPAQTPSHTSSVVTDNMSSPPPHPFHPSIDVSLLSAALTTLSNLENRNHISDSLLHLLSSATTPATPNLPLAINLFCAHHFPHRWRPTKPRPHRNPDRIKNNRQLRRIQYGHIQNVYRSNRKDAADTILSGRWRTAFAPTESCLPGFNEYWKSTFCHPASRDCRPPHRVIEQSPDLIAPITLMEVKTAISRMKGRAPGLDRLGICDMHRFGFPFLTALFNSVLASGCPPPHLTQARISFLPKVNCPKEPSDFRPISICSILMRLMHKILFSRWVSFFPEDRGQFGFLKKDGCFEATNILHAALRHAHRHKQTLSFATVDVSKAFDSISFDSLHRAASAFGAPPLLQSYLRSLYDNGTAMIGDQMVHPTRGVRQGDPLSPLLFIMAMDEALHHQHFLPWSSPAGPLSYLAYADDVILFAHDKANLQLRLQAFVEEIAQLGLSTNLAKTAVVNIRAHGAISKCVLDTQAMLLNSASIPAHNTTSTFNFLGVTFDWAGKRSYKADADLKFMLDELTKAPLKPHQRMRILQQHLIPRFLHRLCLMATGKGTLKRLDMVVRAYVKRWLHLPKDTSTAFFYAAI</sequence>
<feature type="compositionally biased region" description="Low complexity" evidence="1">
    <location>
        <begin position="119"/>
        <end position="136"/>
    </location>
</feature>
<dbReference type="Gene3D" id="3.30.70.270">
    <property type="match status" value="1"/>
</dbReference>